<dbReference type="Pfam" id="PF00186">
    <property type="entry name" value="DHFR_1"/>
    <property type="match status" value="1"/>
</dbReference>
<dbReference type="Gene3D" id="3.40.430.10">
    <property type="entry name" value="Dihydrofolate Reductase, subunit A"/>
    <property type="match status" value="1"/>
</dbReference>
<evidence type="ECO:0000256" key="2">
    <source>
        <dbReference type="ARBA" id="ARBA00009539"/>
    </source>
</evidence>
<evidence type="ECO:0000313" key="11">
    <source>
        <dbReference type="EMBL" id="KAK9504285.1"/>
    </source>
</evidence>
<dbReference type="InterPro" id="IPR001796">
    <property type="entry name" value="DHFR_dom"/>
</dbReference>
<dbReference type="EMBL" id="JAPXFL010000007">
    <property type="protein sequence ID" value="KAK9504285.1"/>
    <property type="molecule type" value="Genomic_DNA"/>
</dbReference>
<evidence type="ECO:0000256" key="7">
    <source>
        <dbReference type="ARBA" id="ARBA00025067"/>
    </source>
</evidence>
<evidence type="ECO:0000256" key="4">
    <source>
        <dbReference type="ARBA" id="ARBA00022563"/>
    </source>
</evidence>
<dbReference type="GO" id="GO:0046655">
    <property type="term" value="P:folic acid metabolic process"/>
    <property type="evidence" value="ECO:0007669"/>
    <property type="project" value="TreeGrafter"/>
</dbReference>
<proteinExistence type="inferred from homology"/>
<evidence type="ECO:0000256" key="1">
    <source>
        <dbReference type="ARBA" id="ARBA00004903"/>
    </source>
</evidence>
<keyword evidence="4" id="KW-0554">One-carbon metabolism</keyword>
<comment type="function">
    <text evidence="7">Key enzyme in folate metabolism. Catalyzes an essential reaction for de novo glycine and purine synthesis, and for DNA precursor synthesis.</text>
</comment>
<dbReference type="AlphaFoldDB" id="A0AAW1D7F3"/>
<keyword evidence="6" id="KW-0560">Oxidoreductase</keyword>
<gene>
    <name evidence="11" type="ORF">O3M35_010654</name>
</gene>
<dbReference type="PROSITE" id="PS00075">
    <property type="entry name" value="DHFR_1"/>
    <property type="match status" value="1"/>
</dbReference>
<dbReference type="CDD" id="cd00209">
    <property type="entry name" value="DHFR"/>
    <property type="match status" value="1"/>
</dbReference>
<evidence type="ECO:0000256" key="9">
    <source>
        <dbReference type="RuleBase" id="RU004474"/>
    </source>
</evidence>
<sequence length="287" mass="33264">MVACCSTLRSCKVRRILCIHSYKQYNSLCRNLCVHREFYERRCWELTQGYTLDLKNLALQQFTAQFMGQVVGIRGWARLKERENVLMFIMPTNLKSITRFNPRMPLRFNIIAAMCDNRGIGIKGTLPWKLKNEMAFFTRMTSDTKEKDKKNAVIMGRLTWESIPPKYKPLPNRLNVIISTTLKDVGNDSLVFSNLNDAINTLSQPPYINSIESVWIVGGSVLYKESLNCNMCHRVYLTNINKSFECDTFFPELPSTKFIEVSDNRVPTGLQKENGITYEFKVYEKCD</sequence>
<comment type="similarity">
    <text evidence="2 9">Belongs to the dihydrofolate reductase family.</text>
</comment>
<comment type="catalytic activity">
    <reaction evidence="8">
        <text>(6S)-5,6,7,8-tetrahydrofolate + NADP(+) = 7,8-dihydrofolate + NADPH + H(+)</text>
        <dbReference type="Rhea" id="RHEA:15009"/>
        <dbReference type="ChEBI" id="CHEBI:15378"/>
        <dbReference type="ChEBI" id="CHEBI:57451"/>
        <dbReference type="ChEBI" id="CHEBI:57453"/>
        <dbReference type="ChEBI" id="CHEBI:57783"/>
        <dbReference type="ChEBI" id="CHEBI:58349"/>
        <dbReference type="EC" id="1.5.1.3"/>
    </reaction>
</comment>
<dbReference type="EC" id="1.5.1.3" evidence="3"/>
<dbReference type="InterPro" id="IPR017925">
    <property type="entry name" value="DHFR_CS"/>
</dbReference>
<dbReference type="PRINTS" id="PR00070">
    <property type="entry name" value="DHFR"/>
</dbReference>
<dbReference type="Proteomes" id="UP001461498">
    <property type="component" value="Unassembled WGS sequence"/>
</dbReference>
<dbReference type="PANTHER" id="PTHR48069:SF3">
    <property type="entry name" value="DIHYDROFOLATE REDUCTASE"/>
    <property type="match status" value="1"/>
</dbReference>
<evidence type="ECO:0000256" key="8">
    <source>
        <dbReference type="ARBA" id="ARBA00048873"/>
    </source>
</evidence>
<dbReference type="PROSITE" id="PS51330">
    <property type="entry name" value="DHFR_2"/>
    <property type="match status" value="1"/>
</dbReference>
<dbReference type="GO" id="GO:0005739">
    <property type="term" value="C:mitochondrion"/>
    <property type="evidence" value="ECO:0007669"/>
    <property type="project" value="TreeGrafter"/>
</dbReference>
<reference evidence="11 12" key="1">
    <citation type="submission" date="2022-12" db="EMBL/GenBank/DDBJ databases">
        <title>Chromosome-level genome assembly of true bugs.</title>
        <authorList>
            <person name="Ma L."/>
            <person name="Li H."/>
        </authorList>
    </citation>
    <scope>NUCLEOTIDE SEQUENCE [LARGE SCALE GENOMIC DNA]</scope>
    <source>
        <strain evidence="11">Lab_2022b</strain>
    </source>
</reference>
<evidence type="ECO:0000313" key="12">
    <source>
        <dbReference type="Proteomes" id="UP001461498"/>
    </source>
</evidence>
<dbReference type="GO" id="GO:0046452">
    <property type="term" value="P:dihydrofolate metabolic process"/>
    <property type="evidence" value="ECO:0007669"/>
    <property type="project" value="TreeGrafter"/>
</dbReference>
<dbReference type="GO" id="GO:0050661">
    <property type="term" value="F:NADP binding"/>
    <property type="evidence" value="ECO:0007669"/>
    <property type="project" value="InterPro"/>
</dbReference>
<dbReference type="PANTHER" id="PTHR48069">
    <property type="entry name" value="DIHYDROFOLATE REDUCTASE"/>
    <property type="match status" value="1"/>
</dbReference>
<evidence type="ECO:0000256" key="6">
    <source>
        <dbReference type="ARBA" id="ARBA00023002"/>
    </source>
</evidence>
<evidence type="ECO:0000256" key="3">
    <source>
        <dbReference type="ARBA" id="ARBA00012856"/>
    </source>
</evidence>
<feature type="domain" description="DHFR" evidence="10">
    <location>
        <begin position="107"/>
        <end position="285"/>
    </location>
</feature>
<dbReference type="InterPro" id="IPR024072">
    <property type="entry name" value="DHFR-like_dom_sf"/>
</dbReference>
<dbReference type="InterPro" id="IPR012259">
    <property type="entry name" value="DHFR"/>
</dbReference>
<dbReference type="GO" id="GO:0046654">
    <property type="term" value="P:tetrahydrofolate biosynthetic process"/>
    <property type="evidence" value="ECO:0007669"/>
    <property type="project" value="InterPro"/>
</dbReference>
<name>A0AAW1D7F3_9HEMI</name>
<dbReference type="SUPFAM" id="SSF53597">
    <property type="entry name" value="Dihydrofolate reductase-like"/>
    <property type="match status" value="1"/>
</dbReference>
<evidence type="ECO:0000259" key="10">
    <source>
        <dbReference type="PROSITE" id="PS51330"/>
    </source>
</evidence>
<dbReference type="FunFam" id="3.40.430.10:FF:000002">
    <property type="entry name" value="Dihydrofolate reductase"/>
    <property type="match status" value="1"/>
</dbReference>
<organism evidence="11 12">
    <name type="scientific">Rhynocoris fuscipes</name>
    <dbReference type="NCBI Taxonomy" id="488301"/>
    <lineage>
        <taxon>Eukaryota</taxon>
        <taxon>Metazoa</taxon>
        <taxon>Ecdysozoa</taxon>
        <taxon>Arthropoda</taxon>
        <taxon>Hexapoda</taxon>
        <taxon>Insecta</taxon>
        <taxon>Pterygota</taxon>
        <taxon>Neoptera</taxon>
        <taxon>Paraneoptera</taxon>
        <taxon>Hemiptera</taxon>
        <taxon>Heteroptera</taxon>
        <taxon>Panheteroptera</taxon>
        <taxon>Cimicomorpha</taxon>
        <taxon>Reduviidae</taxon>
        <taxon>Harpactorinae</taxon>
        <taxon>Harpactorini</taxon>
        <taxon>Rhynocoris</taxon>
    </lineage>
</organism>
<comment type="pathway">
    <text evidence="1">Cofactor biosynthesis; tetrahydrofolate biosynthesis; 5,6,7,8-tetrahydrofolate from 7,8-dihydrofolate: step 1/1.</text>
</comment>
<dbReference type="GO" id="GO:0006730">
    <property type="term" value="P:one-carbon metabolic process"/>
    <property type="evidence" value="ECO:0007669"/>
    <property type="project" value="UniProtKB-KW"/>
</dbReference>
<protein>
    <recommendedName>
        <fullName evidence="3">dihydrofolate reductase</fullName>
        <ecNumber evidence="3">1.5.1.3</ecNumber>
    </recommendedName>
</protein>
<comment type="caution">
    <text evidence="11">The sequence shown here is derived from an EMBL/GenBank/DDBJ whole genome shotgun (WGS) entry which is preliminary data.</text>
</comment>
<evidence type="ECO:0000256" key="5">
    <source>
        <dbReference type="ARBA" id="ARBA00022857"/>
    </source>
</evidence>
<dbReference type="GO" id="GO:0004146">
    <property type="term" value="F:dihydrofolate reductase activity"/>
    <property type="evidence" value="ECO:0007669"/>
    <property type="project" value="UniProtKB-EC"/>
</dbReference>
<keyword evidence="5" id="KW-0521">NADP</keyword>
<accession>A0AAW1D7F3</accession>
<keyword evidence="12" id="KW-1185">Reference proteome</keyword>